<evidence type="ECO:0000256" key="1">
    <source>
        <dbReference type="SAM" id="SignalP"/>
    </source>
</evidence>
<feature type="chain" id="PRO_5015394416" evidence="1">
    <location>
        <begin position="28"/>
        <end position="131"/>
    </location>
</feature>
<proteinExistence type="predicted"/>
<organism evidence="2 3">
    <name type="scientific">Aeromonas veronii</name>
    <dbReference type="NCBI Taxonomy" id="654"/>
    <lineage>
        <taxon>Bacteria</taxon>
        <taxon>Pseudomonadati</taxon>
        <taxon>Pseudomonadota</taxon>
        <taxon>Gammaproteobacteria</taxon>
        <taxon>Aeromonadales</taxon>
        <taxon>Aeromonadaceae</taxon>
        <taxon>Aeromonas</taxon>
    </lineage>
</organism>
<evidence type="ECO:0000313" key="2">
    <source>
        <dbReference type="EMBL" id="PTH80130.1"/>
    </source>
</evidence>
<accession>A0A2T4MZX2</accession>
<dbReference type="AlphaFoldDB" id="A0A2T4MZX2"/>
<comment type="caution">
    <text evidence="2">The sequence shown here is derived from an EMBL/GenBank/DDBJ whole genome shotgun (WGS) entry which is preliminary data.</text>
</comment>
<feature type="signal peptide" evidence="1">
    <location>
        <begin position="1"/>
        <end position="27"/>
    </location>
</feature>
<sequence length="131" mass="13958">MSSKFGRFVVVGAIAMSSLCASMSSFASNDAPIKIEKADVSGSAGKNISDVSVPGSAKMFDFKQGKYVYVLEPLSLSQADGESFIPNLPEAKELYEKSIHSGKKPIIAVLDTYKTVMDGLKKKSADLNTAK</sequence>
<protein>
    <submittedName>
        <fullName evidence="2">Uncharacterized protein</fullName>
    </submittedName>
</protein>
<keyword evidence="1" id="KW-0732">Signal</keyword>
<gene>
    <name evidence="2" type="ORF">DAA48_16330</name>
</gene>
<dbReference type="EMBL" id="PZKL01000037">
    <property type="protein sequence ID" value="PTH80130.1"/>
    <property type="molecule type" value="Genomic_DNA"/>
</dbReference>
<name>A0A2T4MZX2_AERVE</name>
<dbReference type="Proteomes" id="UP000241986">
    <property type="component" value="Unassembled WGS sequence"/>
</dbReference>
<reference evidence="2 3" key="1">
    <citation type="submission" date="2018-03" db="EMBL/GenBank/DDBJ databases">
        <title>Aeromonas veronii whole genome sequencing and analysis.</title>
        <authorList>
            <person name="Xie H."/>
            <person name="Liu T."/>
            <person name="Wang K."/>
        </authorList>
    </citation>
    <scope>NUCLEOTIDE SEQUENCE [LARGE SCALE GENOMIC DNA]</scope>
    <source>
        <strain evidence="2 3">XH.VA.1</strain>
    </source>
</reference>
<dbReference type="RefSeq" id="WP_107684013.1">
    <property type="nucleotide sequence ID" value="NZ_PZKL01000037.1"/>
</dbReference>
<evidence type="ECO:0000313" key="3">
    <source>
        <dbReference type="Proteomes" id="UP000241986"/>
    </source>
</evidence>